<evidence type="ECO:0000256" key="5">
    <source>
        <dbReference type="ARBA" id="ARBA00023136"/>
    </source>
</evidence>
<evidence type="ECO:0000256" key="4">
    <source>
        <dbReference type="ARBA" id="ARBA00022989"/>
    </source>
</evidence>
<comment type="subcellular location">
    <subcellularLocation>
        <location evidence="1">Membrane</location>
        <topology evidence="1">Multi-pass membrane protein</topology>
    </subcellularLocation>
</comment>
<dbReference type="AlphaFoldDB" id="A0AAV5TIC6"/>
<evidence type="ECO:0008006" key="9">
    <source>
        <dbReference type="Google" id="ProtNLM"/>
    </source>
</evidence>
<feature type="transmembrane region" description="Helical" evidence="6">
    <location>
        <begin position="48"/>
        <end position="70"/>
    </location>
</feature>
<evidence type="ECO:0000256" key="3">
    <source>
        <dbReference type="ARBA" id="ARBA00022692"/>
    </source>
</evidence>
<dbReference type="PANTHER" id="PTHR23294">
    <property type="entry name" value="ET TRANSLATION PRODUCT-RELATED"/>
    <property type="match status" value="1"/>
</dbReference>
<sequence length="410" mass="44904">MRESVYDLLCASLLGLGNMCLFMGYDTQMAIVEPVLRSVHDRSPDMIAAHAGFYGAGMCTVFFMLASLISPCVLGILGSKNTLLLGSLLFTIHLSSFQYIHYLSYYMTSAAIGVGYAHLAPMNGTVDSGSLLHNTTSTGKPRSFRQYSDGEIKMIYGAFACVCLLGNLIFVLIPTKNVTNSIAARFGRKRVGFVDQMTKIYDTFTDVRALELTPLFCFLGLTTCFWCGAYPTTLIFSKALSGYIYLPALYLATFGVGEILMGVIISVAAKRVKNFAQFPSLIFGSTLFMIAMVLALLSTPPAATNSPTSDPSPLLEPKPAIVLVIALLLGMSDNSFNTARTVLCALVIPENIAQVYSMSKFFQPLAESIIFFVAPMMSMTVHFGLITFFCLISIVFYWRAAKRTRRAEKE</sequence>
<evidence type="ECO:0000256" key="2">
    <source>
        <dbReference type="ARBA" id="ARBA00009172"/>
    </source>
</evidence>
<keyword evidence="3 6" id="KW-0812">Transmembrane</keyword>
<dbReference type="InterPro" id="IPR036259">
    <property type="entry name" value="MFS_trans_sf"/>
</dbReference>
<dbReference type="GO" id="GO:0016020">
    <property type="term" value="C:membrane"/>
    <property type="evidence" value="ECO:0007669"/>
    <property type="project" value="UniProtKB-SubCell"/>
</dbReference>
<name>A0AAV5TIC6_9BILA</name>
<dbReference type="InterPro" id="IPR010291">
    <property type="entry name" value="Ion_channel_UNC-93"/>
</dbReference>
<organism evidence="7 8">
    <name type="scientific">Pristionchus entomophagus</name>
    <dbReference type="NCBI Taxonomy" id="358040"/>
    <lineage>
        <taxon>Eukaryota</taxon>
        <taxon>Metazoa</taxon>
        <taxon>Ecdysozoa</taxon>
        <taxon>Nematoda</taxon>
        <taxon>Chromadorea</taxon>
        <taxon>Rhabditida</taxon>
        <taxon>Rhabditina</taxon>
        <taxon>Diplogasteromorpha</taxon>
        <taxon>Diplogasteroidea</taxon>
        <taxon>Neodiplogasteridae</taxon>
        <taxon>Pristionchus</taxon>
    </lineage>
</organism>
<feature type="transmembrane region" description="Helical" evidence="6">
    <location>
        <begin position="369"/>
        <end position="398"/>
    </location>
</feature>
<keyword evidence="8" id="KW-1185">Reference proteome</keyword>
<gene>
    <name evidence="7" type="ORF">PENTCL1PPCAC_16254</name>
</gene>
<protein>
    <recommendedName>
        <fullName evidence="9">Membrane transporter</fullName>
    </recommendedName>
</protein>
<comment type="similarity">
    <text evidence="2">Belongs to the unc-93 family.</text>
</comment>
<evidence type="ECO:0000256" key="6">
    <source>
        <dbReference type="SAM" id="Phobius"/>
    </source>
</evidence>
<feature type="transmembrane region" description="Helical" evidence="6">
    <location>
        <begin position="215"/>
        <end position="236"/>
    </location>
</feature>
<evidence type="ECO:0000256" key="1">
    <source>
        <dbReference type="ARBA" id="ARBA00004141"/>
    </source>
</evidence>
<evidence type="ECO:0000313" key="7">
    <source>
        <dbReference type="EMBL" id="GMS94079.1"/>
    </source>
</evidence>
<dbReference type="SUPFAM" id="SSF103473">
    <property type="entry name" value="MFS general substrate transporter"/>
    <property type="match status" value="1"/>
</dbReference>
<feature type="transmembrane region" description="Helical" evidence="6">
    <location>
        <begin position="248"/>
        <end position="269"/>
    </location>
</feature>
<dbReference type="Proteomes" id="UP001432027">
    <property type="component" value="Unassembled WGS sequence"/>
</dbReference>
<feature type="transmembrane region" description="Helical" evidence="6">
    <location>
        <begin position="281"/>
        <end position="300"/>
    </location>
</feature>
<feature type="non-terminal residue" evidence="7">
    <location>
        <position position="410"/>
    </location>
</feature>
<keyword evidence="4 6" id="KW-1133">Transmembrane helix</keyword>
<accession>A0AAV5TIC6</accession>
<proteinExistence type="inferred from homology"/>
<dbReference type="InterPro" id="IPR051617">
    <property type="entry name" value="UNC-93-like_regulator"/>
</dbReference>
<evidence type="ECO:0000313" key="8">
    <source>
        <dbReference type="Proteomes" id="UP001432027"/>
    </source>
</evidence>
<keyword evidence="5 6" id="KW-0472">Membrane</keyword>
<dbReference type="Pfam" id="PF05978">
    <property type="entry name" value="UNC-93"/>
    <property type="match status" value="2"/>
</dbReference>
<feature type="transmembrane region" description="Helical" evidence="6">
    <location>
        <begin position="154"/>
        <end position="173"/>
    </location>
</feature>
<reference evidence="7" key="1">
    <citation type="submission" date="2023-10" db="EMBL/GenBank/DDBJ databases">
        <title>Genome assembly of Pristionchus species.</title>
        <authorList>
            <person name="Yoshida K."/>
            <person name="Sommer R.J."/>
        </authorList>
    </citation>
    <scope>NUCLEOTIDE SEQUENCE</scope>
    <source>
        <strain evidence="7">RS0144</strain>
    </source>
</reference>
<dbReference type="PANTHER" id="PTHR23294:SF18">
    <property type="entry name" value="UNC93-LIKE PROTEIN MFSD11"/>
    <property type="match status" value="1"/>
</dbReference>
<feature type="transmembrane region" description="Helical" evidence="6">
    <location>
        <begin position="82"/>
        <end position="100"/>
    </location>
</feature>
<comment type="caution">
    <text evidence="7">The sequence shown here is derived from an EMBL/GenBank/DDBJ whole genome shotgun (WGS) entry which is preliminary data.</text>
</comment>
<dbReference type="EMBL" id="BTSX01000004">
    <property type="protein sequence ID" value="GMS94079.1"/>
    <property type="molecule type" value="Genomic_DNA"/>
</dbReference>